<evidence type="ECO:0000313" key="1">
    <source>
        <dbReference type="EMBL" id="KAJ9076127.1"/>
    </source>
</evidence>
<keyword evidence="2" id="KW-1185">Reference proteome</keyword>
<organism evidence="1 2">
    <name type="scientific">Entomophthora muscae</name>
    <dbReference type="NCBI Taxonomy" id="34485"/>
    <lineage>
        <taxon>Eukaryota</taxon>
        <taxon>Fungi</taxon>
        <taxon>Fungi incertae sedis</taxon>
        <taxon>Zoopagomycota</taxon>
        <taxon>Entomophthoromycotina</taxon>
        <taxon>Entomophthoromycetes</taxon>
        <taxon>Entomophthorales</taxon>
        <taxon>Entomophthoraceae</taxon>
        <taxon>Entomophthora</taxon>
    </lineage>
</organism>
<reference evidence="1" key="1">
    <citation type="submission" date="2022-04" db="EMBL/GenBank/DDBJ databases">
        <title>Genome of the entomopathogenic fungus Entomophthora muscae.</title>
        <authorList>
            <person name="Elya C."/>
            <person name="Lovett B.R."/>
            <person name="Lee E."/>
            <person name="Macias A.M."/>
            <person name="Hajek A.E."/>
            <person name="De Bivort B.L."/>
            <person name="Kasson M.T."/>
            <person name="De Fine Licht H.H."/>
            <person name="Stajich J.E."/>
        </authorList>
    </citation>
    <scope>NUCLEOTIDE SEQUENCE</scope>
    <source>
        <strain evidence="1">Berkeley</strain>
    </source>
</reference>
<gene>
    <name evidence="1" type="ORF">DSO57_1029259</name>
</gene>
<protein>
    <submittedName>
        <fullName evidence="1">Uncharacterized protein</fullName>
    </submittedName>
</protein>
<evidence type="ECO:0000313" key="2">
    <source>
        <dbReference type="Proteomes" id="UP001165960"/>
    </source>
</evidence>
<sequence>MGFVLVLLPVVAILCLKVQRLLSPPDELKHLPAISLWQCLISLLRAEPYDVLFERIKRPVLERAGVARLWIQGKWGIVISDAKDVKEVLLKSDMFLKRREEDPNIKVMLLRRTLGFTNIAISDGEDWRCHRRVASPAFKKALSPLAFTDCTNKLVSLIKGSGGVPQDIHDLFRRLTLDILGRGLFSYDFKAIEKGRNSQDMQLYNDVMEAVFDPFYLLFPRFEGLLPSRRESFAKSSQFRELLLGIIRKRKLELTTEHNDLLSSIIRASLEEGTFSEDDVINDLGVFFVAGHDTTANTLTTTFFYLSKHQDIQEKARDEALQVLKGKHHSPTCDELKAMPYIDCIIKESMRIVATSFQLLRYSPNRQVLSSGVVIPKDTFISLNTWMAHHDPDMFPEPYKFRPERFADPSGKQDSHWIPFGFGARMCIGKAFSLMEQRVVISTLLRNFVLKPGPASQKQTFPKLNSSGLIHPVGADVIFVPITD</sequence>
<name>A0ACC2TPG0_9FUNG</name>
<proteinExistence type="predicted"/>
<accession>A0ACC2TPG0</accession>
<dbReference type="Proteomes" id="UP001165960">
    <property type="component" value="Unassembled WGS sequence"/>
</dbReference>
<dbReference type="EMBL" id="QTSX02002321">
    <property type="protein sequence ID" value="KAJ9076127.1"/>
    <property type="molecule type" value="Genomic_DNA"/>
</dbReference>
<comment type="caution">
    <text evidence="1">The sequence shown here is derived from an EMBL/GenBank/DDBJ whole genome shotgun (WGS) entry which is preliminary data.</text>
</comment>